<organism evidence="1">
    <name type="scientific">marine sediment metagenome</name>
    <dbReference type="NCBI Taxonomy" id="412755"/>
    <lineage>
        <taxon>unclassified sequences</taxon>
        <taxon>metagenomes</taxon>
        <taxon>ecological metagenomes</taxon>
    </lineage>
</organism>
<protein>
    <submittedName>
        <fullName evidence="1">Uncharacterized protein</fullName>
    </submittedName>
</protein>
<reference evidence="1" key="1">
    <citation type="journal article" date="2014" name="Front. Microbiol.">
        <title>High frequency of phylogenetically diverse reductive dehalogenase-homologous genes in deep subseafloor sedimentary metagenomes.</title>
        <authorList>
            <person name="Kawai M."/>
            <person name="Futagami T."/>
            <person name="Toyoda A."/>
            <person name="Takaki Y."/>
            <person name="Nishi S."/>
            <person name="Hori S."/>
            <person name="Arai W."/>
            <person name="Tsubouchi T."/>
            <person name="Morono Y."/>
            <person name="Uchiyama I."/>
            <person name="Ito T."/>
            <person name="Fujiyama A."/>
            <person name="Inagaki F."/>
            <person name="Takami H."/>
        </authorList>
    </citation>
    <scope>NUCLEOTIDE SEQUENCE</scope>
    <source>
        <strain evidence="1">Expedition CK06-06</strain>
    </source>
</reference>
<dbReference type="AlphaFoldDB" id="X0WS01"/>
<name>X0WS01_9ZZZZ</name>
<accession>X0WS01</accession>
<dbReference type="EMBL" id="BARS01039103">
    <property type="protein sequence ID" value="GAG15456.1"/>
    <property type="molecule type" value="Genomic_DNA"/>
</dbReference>
<proteinExistence type="predicted"/>
<feature type="non-terminal residue" evidence="1">
    <location>
        <position position="1"/>
    </location>
</feature>
<evidence type="ECO:0000313" key="1">
    <source>
        <dbReference type="EMBL" id="GAG15456.1"/>
    </source>
</evidence>
<sequence>DGLVHAGILEDDSAKYVKEVTFSQRKTEKTEAEYTEVTIT</sequence>
<comment type="caution">
    <text evidence="1">The sequence shown here is derived from an EMBL/GenBank/DDBJ whole genome shotgun (WGS) entry which is preliminary data.</text>
</comment>
<gene>
    <name evidence="1" type="ORF">S01H1_59759</name>
</gene>